<keyword evidence="1" id="KW-0472">Membrane</keyword>
<evidence type="ECO:0000256" key="1">
    <source>
        <dbReference type="SAM" id="Phobius"/>
    </source>
</evidence>
<keyword evidence="5" id="KW-1185">Reference proteome</keyword>
<dbReference type="InParanoid" id="A0A2K1KF33"/>
<dbReference type="EMBL" id="ABEU02000006">
    <property type="protein sequence ID" value="PNR52394.1"/>
    <property type="molecule type" value="Genomic_DNA"/>
</dbReference>
<dbReference type="AlphaFoldDB" id="A0A2K1KF33"/>
<reference evidence="2 5" key="2">
    <citation type="journal article" date="2018" name="Plant J.">
        <title>The Physcomitrella patens chromosome-scale assembly reveals moss genome structure and evolution.</title>
        <authorList>
            <person name="Lang D."/>
            <person name="Ullrich K.K."/>
            <person name="Murat F."/>
            <person name="Fuchs J."/>
            <person name="Jenkins J."/>
            <person name="Haas F.B."/>
            <person name="Piednoel M."/>
            <person name="Gundlach H."/>
            <person name="Van Bel M."/>
            <person name="Meyberg R."/>
            <person name="Vives C."/>
            <person name="Morata J."/>
            <person name="Symeonidi A."/>
            <person name="Hiss M."/>
            <person name="Muchero W."/>
            <person name="Kamisugi Y."/>
            <person name="Saleh O."/>
            <person name="Blanc G."/>
            <person name="Decker E.L."/>
            <person name="van Gessel N."/>
            <person name="Grimwood J."/>
            <person name="Hayes R.D."/>
            <person name="Graham S.W."/>
            <person name="Gunter L.E."/>
            <person name="McDaniel S.F."/>
            <person name="Hoernstein S.N.W."/>
            <person name="Larsson A."/>
            <person name="Li F.W."/>
            <person name="Perroud P.F."/>
            <person name="Phillips J."/>
            <person name="Ranjan P."/>
            <person name="Rokshar D.S."/>
            <person name="Rothfels C.J."/>
            <person name="Schneider L."/>
            <person name="Shu S."/>
            <person name="Stevenson D.W."/>
            <person name="Thummler F."/>
            <person name="Tillich M."/>
            <person name="Villarreal Aguilar J.C."/>
            <person name="Widiez T."/>
            <person name="Wong G.K."/>
            <person name="Wymore A."/>
            <person name="Zhang Y."/>
            <person name="Zimmer A.D."/>
            <person name="Quatrano R.S."/>
            <person name="Mayer K.F.X."/>
            <person name="Goodstein D."/>
            <person name="Casacuberta J.M."/>
            <person name="Vandepoele K."/>
            <person name="Reski R."/>
            <person name="Cuming A.C."/>
            <person name="Tuskan G.A."/>
            <person name="Maumus F."/>
            <person name="Salse J."/>
            <person name="Schmutz J."/>
            <person name="Rensing S.A."/>
        </authorList>
    </citation>
    <scope>NUCLEOTIDE SEQUENCE [LARGE SCALE GENOMIC DNA]</scope>
    <source>
        <strain evidence="4 5">cv. Gransden 2004</strain>
    </source>
</reference>
<dbReference type="EnsemblPlants" id="Pp3c6_10160V3.2">
    <property type="protein sequence ID" value="PAC:32978207.CDS.1"/>
    <property type="gene ID" value="Pp3c6_10160"/>
</dbReference>
<dbReference type="EnsemblPlants" id="Pp3c6_10160V3.1">
    <property type="protein sequence ID" value="PAC:32978206.CDS.1"/>
    <property type="gene ID" value="Pp3c6_10160"/>
</dbReference>
<reference evidence="4" key="3">
    <citation type="submission" date="2020-12" db="UniProtKB">
        <authorList>
            <consortium name="EnsemblPlants"/>
        </authorList>
    </citation>
    <scope>IDENTIFICATION</scope>
</reference>
<dbReference type="EnsemblPlants" id="Pp3c6_10190V3.1">
    <property type="protein sequence ID" value="PAC:32977354.CDS.1"/>
    <property type="gene ID" value="Pp3c6_10190"/>
</dbReference>
<keyword evidence="1" id="KW-0812">Transmembrane</keyword>
<name>A0A2K1KF33_PHYPA</name>
<protein>
    <submittedName>
        <fullName evidence="2 4">Uncharacterized protein</fullName>
    </submittedName>
</protein>
<proteinExistence type="predicted"/>
<reference evidence="2 5" key="1">
    <citation type="journal article" date="2008" name="Science">
        <title>The Physcomitrella genome reveals evolutionary insights into the conquest of land by plants.</title>
        <authorList>
            <person name="Rensing S."/>
            <person name="Lang D."/>
            <person name="Zimmer A."/>
            <person name="Terry A."/>
            <person name="Salamov A."/>
            <person name="Shapiro H."/>
            <person name="Nishiyama T."/>
            <person name="Perroud P.-F."/>
            <person name="Lindquist E."/>
            <person name="Kamisugi Y."/>
            <person name="Tanahashi T."/>
            <person name="Sakakibara K."/>
            <person name="Fujita T."/>
            <person name="Oishi K."/>
            <person name="Shin-I T."/>
            <person name="Kuroki Y."/>
            <person name="Toyoda A."/>
            <person name="Suzuki Y."/>
            <person name="Hashimoto A."/>
            <person name="Yamaguchi K."/>
            <person name="Sugano A."/>
            <person name="Kohara Y."/>
            <person name="Fujiyama A."/>
            <person name="Anterola A."/>
            <person name="Aoki S."/>
            <person name="Ashton N."/>
            <person name="Barbazuk W.B."/>
            <person name="Barker E."/>
            <person name="Bennetzen J."/>
            <person name="Bezanilla M."/>
            <person name="Blankenship R."/>
            <person name="Cho S.H."/>
            <person name="Dutcher S."/>
            <person name="Estelle M."/>
            <person name="Fawcett J.A."/>
            <person name="Gundlach H."/>
            <person name="Hanada K."/>
            <person name="Heyl A."/>
            <person name="Hicks K.A."/>
            <person name="Hugh J."/>
            <person name="Lohr M."/>
            <person name="Mayer K."/>
            <person name="Melkozernov A."/>
            <person name="Murata T."/>
            <person name="Nelson D."/>
            <person name="Pils B."/>
            <person name="Prigge M."/>
            <person name="Reiss B."/>
            <person name="Renner T."/>
            <person name="Rombauts S."/>
            <person name="Rushton P."/>
            <person name="Sanderfoot A."/>
            <person name="Schween G."/>
            <person name="Shiu S.-H."/>
            <person name="Stueber K."/>
            <person name="Theodoulou F.L."/>
            <person name="Tu H."/>
            <person name="Van de Peer Y."/>
            <person name="Verrier P.J."/>
            <person name="Waters E."/>
            <person name="Wood A."/>
            <person name="Yang L."/>
            <person name="Cove D."/>
            <person name="Cuming A."/>
            <person name="Hasebe M."/>
            <person name="Lucas S."/>
            <person name="Mishler D.B."/>
            <person name="Reski R."/>
            <person name="Grigoriev I."/>
            <person name="Quatrano R.S."/>
            <person name="Boore J.L."/>
        </authorList>
    </citation>
    <scope>NUCLEOTIDE SEQUENCE [LARGE SCALE GENOMIC DNA]</scope>
    <source>
        <strain evidence="4 5">cv. Gransden 2004</strain>
    </source>
</reference>
<evidence type="ECO:0000313" key="5">
    <source>
        <dbReference type="Proteomes" id="UP000006727"/>
    </source>
</evidence>
<dbReference type="EMBL" id="ABEU02000006">
    <property type="protein sequence ID" value="PNR52395.1"/>
    <property type="molecule type" value="Genomic_DNA"/>
</dbReference>
<organism evidence="2">
    <name type="scientific">Physcomitrium patens</name>
    <name type="common">Spreading-leaved earth moss</name>
    <name type="synonym">Physcomitrella patens</name>
    <dbReference type="NCBI Taxonomy" id="3218"/>
    <lineage>
        <taxon>Eukaryota</taxon>
        <taxon>Viridiplantae</taxon>
        <taxon>Streptophyta</taxon>
        <taxon>Embryophyta</taxon>
        <taxon>Bryophyta</taxon>
        <taxon>Bryophytina</taxon>
        <taxon>Bryopsida</taxon>
        <taxon>Funariidae</taxon>
        <taxon>Funariales</taxon>
        <taxon>Funariaceae</taxon>
        <taxon>Physcomitrium</taxon>
    </lineage>
</organism>
<dbReference type="Gramene" id="Pp3c6_10160V3.2">
    <property type="protein sequence ID" value="PAC:32978207.CDS.1"/>
    <property type="gene ID" value="Pp3c6_10160"/>
</dbReference>
<feature type="transmembrane region" description="Helical" evidence="1">
    <location>
        <begin position="12"/>
        <end position="31"/>
    </location>
</feature>
<dbReference type="Gramene" id="Pp3c6_10190V3.2">
    <property type="protein sequence ID" value="PAC:32977355.CDS.1"/>
    <property type="gene ID" value="Pp3c6_10190"/>
</dbReference>
<evidence type="ECO:0000313" key="2">
    <source>
        <dbReference type="EMBL" id="PNR52394.1"/>
    </source>
</evidence>
<evidence type="ECO:0000313" key="4">
    <source>
        <dbReference type="EnsemblPlants" id="PAC:32977354.CDS.1"/>
    </source>
</evidence>
<dbReference type="Gramene" id="Pp3c6_10190V3.1">
    <property type="protein sequence ID" value="PAC:32977354.CDS.1"/>
    <property type="gene ID" value="Pp3c6_10190"/>
</dbReference>
<gene>
    <name evidence="2" type="ORF">PHYPA_008768</name>
    <name evidence="3" type="ORF">PHYPA_008769</name>
</gene>
<dbReference type="EnsemblPlants" id="Pp3c6_10190V3.2">
    <property type="protein sequence ID" value="PAC:32977355.CDS.1"/>
    <property type="gene ID" value="Pp3c6_10190"/>
</dbReference>
<sequence length="65" mass="7253">MGLGIETTTLRWGLLFLGSTLPSFLYLILAADQCDPTHLVYPNQWNQMCSAVVHERGQNLNGMES</sequence>
<dbReference type="Gramene" id="Pp3c6_10160V3.1">
    <property type="protein sequence ID" value="PAC:32978206.CDS.1"/>
    <property type="gene ID" value="Pp3c6_10160"/>
</dbReference>
<accession>A0A2K1KF33</accession>
<keyword evidence="1" id="KW-1133">Transmembrane helix</keyword>
<dbReference type="Proteomes" id="UP000006727">
    <property type="component" value="Chromosome 6"/>
</dbReference>
<evidence type="ECO:0000313" key="3">
    <source>
        <dbReference type="EMBL" id="PNR52395.1"/>
    </source>
</evidence>